<dbReference type="EMBL" id="BMND01000033">
    <property type="protein sequence ID" value="GGN59305.1"/>
    <property type="molecule type" value="Genomic_DNA"/>
</dbReference>
<evidence type="ECO:0000313" key="3">
    <source>
        <dbReference type="Proteomes" id="UP000600080"/>
    </source>
</evidence>
<dbReference type="Proteomes" id="UP000600080">
    <property type="component" value="Unassembled WGS sequence"/>
</dbReference>
<feature type="region of interest" description="Disordered" evidence="1">
    <location>
        <begin position="1"/>
        <end position="34"/>
    </location>
</feature>
<accession>A0ABQ2JW72</accession>
<name>A0ABQ2JW72_9ACTN</name>
<gene>
    <name evidence="2" type="ORF">GCM10012285_56290</name>
</gene>
<proteinExistence type="predicted"/>
<evidence type="ECO:0000256" key="1">
    <source>
        <dbReference type="SAM" id="MobiDB-lite"/>
    </source>
</evidence>
<sequence length="322" mass="35328">MLTGGGGAAGPPPPRLPTPGAPRKALREATMPRSRARATTALAVLLLATTACTAVERESTPVPHTTALPPVTRHAEQLTLPLDAYALTVDETHVLEDAQDILMRGCMNAMGMEWKPLPHVDAQDIEPPNLRRYGAGEAEALRYGYHRPPDPPSVVRRNHAWDEREALPAEVQRAAYGPSGKGGCLKTARHQLVGDTAPPDYHAFNQLTGTALETSRRAPEVRAAQRRWHTCMAKAGFNYPEPMTAAVSKRWNTPEPTPAEHATARADAACQRSTKVMTIWAAAETRIQRRMIQQNTDRLHKAKARKDRWLAAARRVLNREGG</sequence>
<reference evidence="3" key="1">
    <citation type="journal article" date="2019" name="Int. J. Syst. Evol. Microbiol.">
        <title>The Global Catalogue of Microorganisms (GCM) 10K type strain sequencing project: providing services to taxonomists for standard genome sequencing and annotation.</title>
        <authorList>
            <consortium name="The Broad Institute Genomics Platform"/>
            <consortium name="The Broad Institute Genome Sequencing Center for Infectious Disease"/>
            <person name="Wu L."/>
            <person name="Ma J."/>
        </authorList>
    </citation>
    <scope>NUCLEOTIDE SEQUENCE [LARGE SCALE GENOMIC DNA]</scope>
    <source>
        <strain evidence="3">CGMCC 4.7323</strain>
    </source>
</reference>
<protein>
    <submittedName>
        <fullName evidence="2">Uncharacterized protein</fullName>
    </submittedName>
</protein>
<comment type="caution">
    <text evidence="2">The sequence shown here is derived from an EMBL/GenBank/DDBJ whole genome shotgun (WGS) entry which is preliminary data.</text>
</comment>
<organism evidence="2 3">
    <name type="scientific">Streptomyces kronopolitis</name>
    <dbReference type="NCBI Taxonomy" id="1612435"/>
    <lineage>
        <taxon>Bacteria</taxon>
        <taxon>Bacillati</taxon>
        <taxon>Actinomycetota</taxon>
        <taxon>Actinomycetes</taxon>
        <taxon>Kitasatosporales</taxon>
        <taxon>Streptomycetaceae</taxon>
        <taxon>Streptomyces</taxon>
    </lineage>
</organism>
<keyword evidence="3" id="KW-1185">Reference proteome</keyword>
<evidence type="ECO:0000313" key="2">
    <source>
        <dbReference type="EMBL" id="GGN59305.1"/>
    </source>
</evidence>
<feature type="compositionally biased region" description="Pro residues" evidence="1">
    <location>
        <begin position="10"/>
        <end position="20"/>
    </location>
</feature>